<dbReference type="AlphaFoldDB" id="A0A4Q7PKB6"/>
<dbReference type="Pfam" id="PF13346">
    <property type="entry name" value="ABC2_membrane_5"/>
    <property type="match status" value="1"/>
</dbReference>
<evidence type="ECO:0000256" key="1">
    <source>
        <dbReference type="SAM" id="Phobius"/>
    </source>
</evidence>
<keyword evidence="1" id="KW-0472">Membrane</keyword>
<dbReference type="Proteomes" id="UP000292927">
    <property type="component" value="Unassembled WGS sequence"/>
</dbReference>
<feature type="transmembrane region" description="Helical" evidence="1">
    <location>
        <begin position="116"/>
        <end position="139"/>
    </location>
</feature>
<evidence type="ECO:0000313" key="3">
    <source>
        <dbReference type="Proteomes" id="UP000292927"/>
    </source>
</evidence>
<feature type="transmembrane region" description="Helical" evidence="1">
    <location>
        <begin position="191"/>
        <end position="215"/>
    </location>
</feature>
<reference evidence="2 3" key="1">
    <citation type="submission" date="2019-02" db="EMBL/GenBank/DDBJ databases">
        <title>Genomic Encyclopedia of Type Strains, Phase IV (KMG-IV): sequencing the most valuable type-strain genomes for metagenomic binning, comparative biology and taxonomic classification.</title>
        <authorList>
            <person name="Goeker M."/>
        </authorList>
    </citation>
    <scope>NUCLEOTIDE SEQUENCE [LARGE SCALE GENOMIC DNA]</scope>
    <source>
        <strain evidence="2 3">DSM 29486</strain>
    </source>
</reference>
<proteinExistence type="predicted"/>
<organism evidence="2 3">
    <name type="scientific">Cuneatibacter caecimuris</name>
    <dbReference type="NCBI Taxonomy" id="1796618"/>
    <lineage>
        <taxon>Bacteria</taxon>
        <taxon>Bacillati</taxon>
        <taxon>Bacillota</taxon>
        <taxon>Clostridia</taxon>
        <taxon>Lachnospirales</taxon>
        <taxon>Lachnospiraceae</taxon>
        <taxon>Cuneatibacter</taxon>
    </lineage>
</organism>
<keyword evidence="1" id="KW-0812">Transmembrane</keyword>
<accession>A0A4Q7PKB6</accession>
<protein>
    <submittedName>
        <fullName evidence="2">ABC-2 family transporter</fullName>
    </submittedName>
</protein>
<feature type="transmembrane region" description="Helical" evidence="1">
    <location>
        <begin position="151"/>
        <end position="171"/>
    </location>
</feature>
<gene>
    <name evidence="2" type="ORF">EV209_2043</name>
</gene>
<dbReference type="RefSeq" id="WP_130435312.1">
    <property type="nucleotide sequence ID" value="NZ_SGXF01000003.1"/>
</dbReference>
<dbReference type="EMBL" id="SGXF01000003">
    <property type="protein sequence ID" value="RZT00718.1"/>
    <property type="molecule type" value="Genomic_DNA"/>
</dbReference>
<feature type="transmembrane region" description="Helical" evidence="1">
    <location>
        <begin position="84"/>
        <end position="104"/>
    </location>
</feature>
<comment type="caution">
    <text evidence="2">The sequence shown here is derived from an EMBL/GenBank/DDBJ whole genome shotgun (WGS) entry which is preliminary data.</text>
</comment>
<keyword evidence="3" id="KW-1185">Reference proteome</keyword>
<sequence length="221" mass="23963">MTGLLKKDLSLTMVNKKLFMIIPFVALMLLVMGNGDNVSFVMGYLAVMFGILVLTTISYDEMDHSDTFLLTLPVSRELYVREKYVFALLTSFGGWLLSLFFTGAYQMIAGSGIADWASWLGGSAAFLPPVFLLLAIIIPVQLKFGADNGRIVMVGVVVVLMVGIMGISKFLEGNGIDIGSILNRFLVDNTVFTIITAVLAAALALMASLAVSIGIMRKKQF</sequence>
<keyword evidence="1" id="KW-1133">Transmembrane helix</keyword>
<feature type="transmembrane region" description="Helical" evidence="1">
    <location>
        <begin position="41"/>
        <end position="59"/>
    </location>
</feature>
<dbReference type="InterPro" id="IPR025699">
    <property type="entry name" value="ABC2_memb-like"/>
</dbReference>
<dbReference type="OrthoDB" id="2313863at2"/>
<feature type="transmembrane region" description="Helical" evidence="1">
    <location>
        <begin position="18"/>
        <end position="35"/>
    </location>
</feature>
<name>A0A4Q7PKB6_9FIRM</name>
<evidence type="ECO:0000313" key="2">
    <source>
        <dbReference type="EMBL" id="RZT00718.1"/>
    </source>
</evidence>